<evidence type="ECO:0000256" key="3">
    <source>
        <dbReference type="ARBA" id="ARBA00023163"/>
    </source>
</evidence>
<dbReference type="Gene3D" id="1.10.10.60">
    <property type="entry name" value="Homeodomain-like"/>
    <property type="match status" value="1"/>
</dbReference>
<dbReference type="AlphaFoldDB" id="A0A645BK74"/>
<protein>
    <submittedName>
        <fullName evidence="5">Transcriptional activator FeaR</fullName>
    </submittedName>
</protein>
<dbReference type="InterPro" id="IPR018060">
    <property type="entry name" value="HTH_AraC"/>
</dbReference>
<sequence>MTLRKQLGPERSTLAQQRLIDDLLRFIDDNLTDPELAPARIAHELHISLSHLHALFRAQGQTVAAHIRSRRPELCHRELLAGTRSITEIAHAHGFADGAHFSRVYKAKYGHSPRETRRGR</sequence>
<dbReference type="SMART" id="SM00342">
    <property type="entry name" value="HTH_ARAC"/>
    <property type="match status" value="1"/>
</dbReference>
<dbReference type="PRINTS" id="PR00032">
    <property type="entry name" value="HTHARAC"/>
</dbReference>
<evidence type="ECO:0000259" key="4">
    <source>
        <dbReference type="PROSITE" id="PS01124"/>
    </source>
</evidence>
<feature type="domain" description="HTH araC/xylS-type" evidence="4">
    <location>
        <begin position="21"/>
        <end position="119"/>
    </location>
</feature>
<dbReference type="SUPFAM" id="SSF46689">
    <property type="entry name" value="Homeodomain-like"/>
    <property type="match status" value="1"/>
</dbReference>
<evidence type="ECO:0000256" key="2">
    <source>
        <dbReference type="ARBA" id="ARBA00023125"/>
    </source>
</evidence>
<name>A0A645BK74_9ZZZZ</name>
<organism evidence="5">
    <name type="scientific">bioreactor metagenome</name>
    <dbReference type="NCBI Taxonomy" id="1076179"/>
    <lineage>
        <taxon>unclassified sequences</taxon>
        <taxon>metagenomes</taxon>
        <taxon>ecological metagenomes</taxon>
    </lineage>
</organism>
<dbReference type="GO" id="GO:0003700">
    <property type="term" value="F:DNA-binding transcription factor activity"/>
    <property type="evidence" value="ECO:0007669"/>
    <property type="project" value="InterPro"/>
</dbReference>
<dbReference type="InterPro" id="IPR009057">
    <property type="entry name" value="Homeodomain-like_sf"/>
</dbReference>
<keyword evidence="3" id="KW-0804">Transcription</keyword>
<dbReference type="InterPro" id="IPR020449">
    <property type="entry name" value="Tscrpt_reg_AraC-type_HTH"/>
</dbReference>
<dbReference type="GO" id="GO:0043565">
    <property type="term" value="F:sequence-specific DNA binding"/>
    <property type="evidence" value="ECO:0007669"/>
    <property type="project" value="InterPro"/>
</dbReference>
<accession>A0A645BK74</accession>
<reference evidence="5" key="1">
    <citation type="submission" date="2019-08" db="EMBL/GenBank/DDBJ databases">
        <authorList>
            <person name="Kucharzyk K."/>
            <person name="Murdoch R.W."/>
            <person name="Higgins S."/>
            <person name="Loffler F."/>
        </authorList>
    </citation>
    <scope>NUCLEOTIDE SEQUENCE</scope>
</reference>
<keyword evidence="1" id="KW-0805">Transcription regulation</keyword>
<dbReference type="PANTHER" id="PTHR43280:SF31">
    <property type="entry name" value="TRANSCRIPTIONAL REGULATORY PROTEIN"/>
    <property type="match status" value="1"/>
</dbReference>
<evidence type="ECO:0000256" key="1">
    <source>
        <dbReference type="ARBA" id="ARBA00023015"/>
    </source>
</evidence>
<dbReference type="PANTHER" id="PTHR43280">
    <property type="entry name" value="ARAC-FAMILY TRANSCRIPTIONAL REGULATOR"/>
    <property type="match status" value="1"/>
</dbReference>
<proteinExistence type="predicted"/>
<dbReference type="EMBL" id="VSSQ01020766">
    <property type="protein sequence ID" value="MPM65879.1"/>
    <property type="molecule type" value="Genomic_DNA"/>
</dbReference>
<keyword evidence="2" id="KW-0238">DNA-binding</keyword>
<evidence type="ECO:0000313" key="5">
    <source>
        <dbReference type="EMBL" id="MPM65879.1"/>
    </source>
</evidence>
<dbReference type="Pfam" id="PF12833">
    <property type="entry name" value="HTH_18"/>
    <property type="match status" value="1"/>
</dbReference>
<comment type="caution">
    <text evidence="5">The sequence shown here is derived from an EMBL/GenBank/DDBJ whole genome shotgun (WGS) entry which is preliminary data.</text>
</comment>
<gene>
    <name evidence="5" type="primary">feaR</name>
    <name evidence="5" type="ORF">SDC9_112783</name>
</gene>
<dbReference type="PROSITE" id="PS01124">
    <property type="entry name" value="HTH_ARAC_FAMILY_2"/>
    <property type="match status" value="1"/>
</dbReference>